<dbReference type="InterPro" id="IPR013830">
    <property type="entry name" value="SGNH_hydro"/>
</dbReference>
<dbReference type="Gene3D" id="3.40.50.1110">
    <property type="entry name" value="SGNH hydrolase"/>
    <property type="match status" value="1"/>
</dbReference>
<organism evidence="2 3">
    <name type="scientific">Mucilaginibacter ginsenosidivorans</name>
    <dbReference type="NCBI Taxonomy" id="398053"/>
    <lineage>
        <taxon>Bacteria</taxon>
        <taxon>Pseudomonadati</taxon>
        <taxon>Bacteroidota</taxon>
        <taxon>Sphingobacteriia</taxon>
        <taxon>Sphingobacteriales</taxon>
        <taxon>Sphingobacteriaceae</taxon>
        <taxon>Mucilaginibacter</taxon>
    </lineage>
</organism>
<evidence type="ECO:0000313" key="2">
    <source>
        <dbReference type="EMBL" id="QEC62070.1"/>
    </source>
</evidence>
<dbReference type="SUPFAM" id="SSF53474">
    <property type="entry name" value="alpha/beta-Hydrolases"/>
    <property type="match status" value="1"/>
</dbReference>
<dbReference type="PANTHER" id="PTHR34407:SF1">
    <property type="entry name" value="SGNH HYDROLASE-TYPE ESTERASE DOMAIN-CONTAINING PROTEIN"/>
    <property type="match status" value="1"/>
</dbReference>
<dbReference type="Proteomes" id="UP000321479">
    <property type="component" value="Chromosome"/>
</dbReference>
<dbReference type="CDD" id="cd00229">
    <property type="entry name" value="SGNH_hydrolase"/>
    <property type="match status" value="1"/>
</dbReference>
<dbReference type="KEGG" id="mgin:FRZ54_05530"/>
<evidence type="ECO:0000259" key="1">
    <source>
        <dbReference type="Pfam" id="PF13472"/>
    </source>
</evidence>
<dbReference type="InterPro" id="IPR036514">
    <property type="entry name" value="SGNH_hydro_sf"/>
</dbReference>
<accession>A0A5B8USK1</accession>
<dbReference type="Gene3D" id="2.60.120.260">
    <property type="entry name" value="Galactose-binding domain-like"/>
    <property type="match status" value="1"/>
</dbReference>
<evidence type="ECO:0000313" key="3">
    <source>
        <dbReference type="Proteomes" id="UP000321479"/>
    </source>
</evidence>
<keyword evidence="3" id="KW-1185">Reference proteome</keyword>
<dbReference type="PANTHER" id="PTHR34407">
    <property type="entry name" value="EXPRESSED PROTEIN"/>
    <property type="match status" value="1"/>
</dbReference>
<proteinExistence type="predicted"/>
<dbReference type="OrthoDB" id="9796689at2"/>
<dbReference type="InterPro" id="IPR029058">
    <property type="entry name" value="AB_hydrolase_fold"/>
</dbReference>
<name>A0A5B8USK1_9SPHI</name>
<keyword evidence="2" id="KW-0378">Hydrolase</keyword>
<protein>
    <submittedName>
        <fullName evidence="2">SGNH/GDSL hydrolase family protein</fullName>
    </submittedName>
</protein>
<gene>
    <name evidence="2" type="ORF">FRZ54_05530</name>
</gene>
<dbReference type="SUPFAM" id="SSF52266">
    <property type="entry name" value="SGNH hydrolase"/>
    <property type="match status" value="1"/>
</dbReference>
<sequence length="658" mass="73824">MQGYFSMFSGSYYKLSLTLLLTIVFTFANGQDRSPTNSWKGFEKVGFSVDGHNAYYVKPAHALPGNPWVWRASFPDWHTDMDSILLTKGFFVAYISDDDQYGSPQAMQVWDKLYDYLTTKINLAPKVALEAVSRGALYAYGWAKRNPDKVTCVYAETPVCDIKSWPGGKEKGIGDTALWSQLKAVYHFTEEQAMAYRDNPVDNLEGLASFRVPVLHVIGLEDKLAPPAENSYLFAQRYIAAGGPMSIHPVTIGPQELMGHHFPIDRPDYYADFIFNNSFPVKEPLPYSNYYEKASGLKNFYKAVTTRKMATVTFLGGSITYNPGWRQKVCRYLTERFPDAEFHFIAAGIPSLGSLPHAFRLQRDVLDSGKTDLLFVEAAVNDRANSTDSITQVRALEGIIRHAKKSNPDMDIVMMAFADPDKTGDYNKGIVPAEIANHRLLSYYYDLPFINLGKEVSDKMNHHEFNWDDDFKDLHPAAFGQELYFATIKGLLQDCFDHQPGGLPEPARSLPKPLDKANLQHGKYYNIRNAVYRNGWTITPQWHPSDGLPTREGFVNIPVLSSDTPGAELSLPFKGTAVGIAIVSGSDAGIISYAVDKGEYRNLDMYTQWSAMLHLPWYLLLGSDLKPGNHVLKIRISGQKNKASKGTTCRIVNFLINE</sequence>
<dbReference type="AlphaFoldDB" id="A0A5B8USK1"/>
<dbReference type="GO" id="GO:0016788">
    <property type="term" value="F:hydrolase activity, acting on ester bonds"/>
    <property type="evidence" value="ECO:0007669"/>
    <property type="project" value="UniProtKB-ARBA"/>
</dbReference>
<feature type="domain" description="SGNH hydrolase-type esterase" evidence="1">
    <location>
        <begin position="314"/>
        <end position="482"/>
    </location>
</feature>
<reference evidence="2 3" key="1">
    <citation type="journal article" date="2017" name="Curr. Microbiol.">
        <title>Mucilaginibacter ginsenosidivorans sp. nov., Isolated from Soil of Ginseng Field.</title>
        <authorList>
            <person name="Kim M.M."/>
            <person name="Siddiqi M.Z."/>
            <person name="Im W.T."/>
        </authorList>
    </citation>
    <scope>NUCLEOTIDE SEQUENCE [LARGE SCALE GENOMIC DNA]</scope>
    <source>
        <strain evidence="2 3">Gsoil 3017</strain>
    </source>
</reference>
<dbReference type="EMBL" id="CP042436">
    <property type="protein sequence ID" value="QEC62070.1"/>
    <property type="molecule type" value="Genomic_DNA"/>
</dbReference>
<dbReference type="Gene3D" id="3.40.50.1820">
    <property type="entry name" value="alpha/beta hydrolase"/>
    <property type="match status" value="1"/>
</dbReference>
<dbReference type="Pfam" id="PF13472">
    <property type="entry name" value="Lipase_GDSL_2"/>
    <property type="match status" value="1"/>
</dbReference>